<reference evidence="4 5" key="1">
    <citation type="submission" date="2018-07" db="EMBL/GenBank/DDBJ databases">
        <title>Freshwater and sediment microbial communities from various areas in North America, analyzing microbe dynamics in response to fracking.</title>
        <authorList>
            <person name="Lamendella R."/>
        </authorList>
    </citation>
    <scope>NUCLEOTIDE SEQUENCE [LARGE SCALE GENOMIC DNA]</scope>
    <source>
        <strain evidence="4 5">160A</strain>
    </source>
</reference>
<dbReference type="Pfam" id="PF23357">
    <property type="entry name" value="DUF7088"/>
    <property type="match status" value="1"/>
</dbReference>
<comment type="caution">
    <text evidence="4">The sequence shown here is derived from an EMBL/GenBank/DDBJ whole genome shotgun (WGS) entry which is preliminary data.</text>
</comment>
<dbReference type="Proteomes" id="UP000252733">
    <property type="component" value="Unassembled WGS sequence"/>
</dbReference>
<proteinExistence type="predicted"/>
<keyword evidence="5" id="KW-1185">Reference proteome</keyword>
<dbReference type="InterPro" id="IPR019196">
    <property type="entry name" value="ABC_transp_unknown"/>
</dbReference>
<dbReference type="InterPro" id="IPR019863">
    <property type="entry name" value="Motility-assoc_ABC-rel_GldG"/>
</dbReference>
<evidence type="ECO:0000256" key="1">
    <source>
        <dbReference type="SAM" id="Phobius"/>
    </source>
</evidence>
<dbReference type="InterPro" id="IPR055396">
    <property type="entry name" value="DUF7088"/>
</dbReference>
<dbReference type="Pfam" id="PF09822">
    <property type="entry name" value="ABC_transp_aux"/>
    <property type="match status" value="1"/>
</dbReference>
<feature type="domain" description="DUF7088" evidence="3">
    <location>
        <begin position="39"/>
        <end position="147"/>
    </location>
</feature>
<protein>
    <submittedName>
        <fullName evidence="4">Gliding-associated putative ABC transporter substrate-binding component GldG</fullName>
    </submittedName>
</protein>
<evidence type="ECO:0000259" key="3">
    <source>
        <dbReference type="Pfam" id="PF23357"/>
    </source>
</evidence>
<gene>
    <name evidence="4" type="ORF">DFO77_12239</name>
</gene>
<sequence length="567" mass="63533">MFGKSNKQKDLIHFGLLLALVVLVNLLASSVVLRLDLTEEKRFTLADITTDFLSEMDQPVFASVYLSGDLNVGFSRLSQSVEDKLDEFGVYAGSNLDYRFIDPNDSSDESKRATEQFKELGLEPVPVYEAKEDGSRSRSLVYPYLILQSGDTEIAVNLLENMPGQSGAENLNASVEALEFKLIDAARRLLIDEMPRIAFLEGHGEYDEIDVVDITDALSRYYQVDRGNPGNSPEMLAPYEALIIAGPKKEFAEDEKYAIDQYIMHGGRVLWLIDALGVTMDSLQHSMQTVGLPMDINLDDQLFRYGFRINPVLVQDVQSGMIPVNVAPAGQSSQFVPMPWTYSPLLNTNSGHPVTRNVNVVRGEFVSSIDTVGGDLNTTKTPLLRTSRYSREMEVPVYISLAQVEEQPARENFPQSHIPVAYLSEGAFTSAFLNRPVPPGVNGAGLERRDRSVPTRMIVVADGEIIRNEVHRRESANPGIVPLGYDEVTRQTFGNKQFILNAVNYLTDEEGWMNLRTRNYRLRLLDRDKVANEAGFWKAINMGIPVLFVLLAGLLVPLWRKRRYGKE</sequence>
<organism evidence="4 5">
    <name type="scientific">Marinilabilia salmonicolor</name>
    <dbReference type="NCBI Taxonomy" id="989"/>
    <lineage>
        <taxon>Bacteria</taxon>
        <taxon>Pseudomonadati</taxon>
        <taxon>Bacteroidota</taxon>
        <taxon>Bacteroidia</taxon>
        <taxon>Marinilabiliales</taxon>
        <taxon>Marinilabiliaceae</taxon>
        <taxon>Marinilabilia</taxon>
    </lineage>
</organism>
<dbReference type="RefSeq" id="WP_114437635.1">
    <property type="nucleotide sequence ID" value="NZ_QPIZ01000022.1"/>
</dbReference>
<evidence type="ECO:0000313" key="4">
    <source>
        <dbReference type="EMBL" id="RCW30389.1"/>
    </source>
</evidence>
<evidence type="ECO:0000313" key="5">
    <source>
        <dbReference type="Proteomes" id="UP000252733"/>
    </source>
</evidence>
<name>A0A368UNM8_9BACT</name>
<evidence type="ECO:0000259" key="2">
    <source>
        <dbReference type="Pfam" id="PF09822"/>
    </source>
</evidence>
<dbReference type="EMBL" id="QPIZ01000022">
    <property type="protein sequence ID" value="RCW30389.1"/>
    <property type="molecule type" value="Genomic_DNA"/>
</dbReference>
<keyword evidence="1" id="KW-1133">Transmembrane helix</keyword>
<dbReference type="AlphaFoldDB" id="A0A368UNM8"/>
<keyword evidence="1" id="KW-0812">Transmembrane</keyword>
<feature type="domain" description="ABC-type uncharacterised transport system" evidence="2">
    <location>
        <begin position="195"/>
        <end position="502"/>
    </location>
</feature>
<keyword evidence="1" id="KW-0472">Membrane</keyword>
<feature type="transmembrane region" description="Helical" evidence="1">
    <location>
        <begin position="536"/>
        <end position="559"/>
    </location>
</feature>
<dbReference type="NCBIfam" id="TIGR03521">
    <property type="entry name" value="GldG"/>
    <property type="match status" value="1"/>
</dbReference>
<accession>A0A368UNM8</accession>